<name>A0A1S2Q1N6_9ACTN</name>
<sequence>MSSLRRPAPRPCESCPYRRDVPSGVWAHDEYEKLRRYDAPTVEQPPRLFQCHQAEADSAVARICAGWAGCHDSAHLLALRIGILEGSIDERTYQAAIEYESPVALFASGNEAADHGQAAINDPHEEAERLVAKITRTRQDLQT</sequence>
<accession>A0A1S2Q1N6</accession>
<dbReference type="AlphaFoldDB" id="A0A1S2Q1N6"/>
<dbReference type="Pfam" id="PF19800">
    <property type="entry name" value="DUF6283"/>
    <property type="match status" value="1"/>
</dbReference>
<dbReference type="EMBL" id="MLYO01000052">
    <property type="protein sequence ID" value="OIJ99074.1"/>
    <property type="molecule type" value="Genomic_DNA"/>
</dbReference>
<protein>
    <submittedName>
        <fullName evidence="1">Uncharacterized protein</fullName>
    </submittedName>
</protein>
<evidence type="ECO:0000313" key="1">
    <source>
        <dbReference type="EMBL" id="OIJ99074.1"/>
    </source>
</evidence>
<dbReference type="RefSeq" id="WP_071383953.1">
    <property type="nucleotide sequence ID" value="NZ_MLYO01000052.1"/>
</dbReference>
<organism evidence="1 2">
    <name type="scientific">Streptomyces monashensis</name>
    <dbReference type="NCBI Taxonomy" id="1678012"/>
    <lineage>
        <taxon>Bacteria</taxon>
        <taxon>Bacillati</taxon>
        <taxon>Actinomycetota</taxon>
        <taxon>Actinomycetes</taxon>
        <taxon>Kitasatosporales</taxon>
        <taxon>Streptomycetaceae</taxon>
        <taxon>Streptomyces</taxon>
    </lineage>
</organism>
<dbReference type="InterPro" id="IPR046250">
    <property type="entry name" value="DUF6283"/>
</dbReference>
<proteinExistence type="predicted"/>
<evidence type="ECO:0000313" key="2">
    <source>
        <dbReference type="Proteomes" id="UP000179642"/>
    </source>
</evidence>
<dbReference type="Proteomes" id="UP000179642">
    <property type="component" value="Unassembled WGS sequence"/>
</dbReference>
<comment type="caution">
    <text evidence="1">The sequence shown here is derived from an EMBL/GenBank/DDBJ whole genome shotgun (WGS) entry which is preliminary data.</text>
</comment>
<gene>
    <name evidence="1" type="ORF">BIV23_29070</name>
</gene>
<dbReference type="OrthoDB" id="4351072at2"/>
<reference evidence="1 2" key="1">
    <citation type="submission" date="2016-10" db="EMBL/GenBank/DDBJ databases">
        <title>Genome sequence of Streptomyces sp. MUSC 1.</title>
        <authorList>
            <person name="Lee L.-H."/>
            <person name="Ser H.-L."/>
            <person name="Law J.W.-F."/>
        </authorList>
    </citation>
    <scope>NUCLEOTIDE SEQUENCE [LARGE SCALE GENOMIC DNA]</scope>
    <source>
        <strain evidence="1 2">MUSC 1</strain>
    </source>
</reference>
<keyword evidence="2" id="KW-1185">Reference proteome</keyword>